<dbReference type="RefSeq" id="WP_087253559.1">
    <property type="nucleotide sequence ID" value="NZ_CAJFOD010000093.1"/>
</dbReference>
<dbReference type="EMBL" id="NFLB01000001">
    <property type="protein sequence ID" value="OUQ06375.1"/>
    <property type="molecule type" value="Genomic_DNA"/>
</dbReference>
<gene>
    <name evidence="1" type="ORF">B5E91_00160</name>
    <name evidence="2" type="ORF">DXB31_02905</name>
</gene>
<dbReference type="AlphaFoldDB" id="A0A1Y4QM43"/>
<dbReference type="Proteomes" id="UP000261087">
    <property type="component" value="Unassembled WGS sequence"/>
</dbReference>
<dbReference type="Gene3D" id="3.30.429.10">
    <property type="entry name" value="Macrophage Migration Inhibitory Factor"/>
    <property type="match status" value="1"/>
</dbReference>
<accession>A0A1Y4QM43</accession>
<comment type="caution">
    <text evidence="1">The sequence shown here is derived from an EMBL/GenBank/DDBJ whole genome shotgun (WGS) entry which is preliminary data.</text>
</comment>
<sequence length="113" mass="13255">MPFISFTTNQKFSLRQENEIVKRTGELITILPGKKEENLMLHIEDNQILYFRGTDVPCMMIEVKLYKNIEFEAKKKFTEELVTMINNITAIEAKDIYVSFDEYPNWGKQGTLV</sequence>
<proteinExistence type="predicted"/>
<dbReference type="InterPro" id="IPR001398">
    <property type="entry name" value="Macrophage_inhib_fac"/>
</dbReference>
<reference evidence="2 4" key="3">
    <citation type="submission" date="2018-08" db="EMBL/GenBank/DDBJ databases">
        <title>A genome reference for cultivated species of the human gut microbiota.</title>
        <authorList>
            <person name="Zou Y."/>
            <person name="Xue W."/>
            <person name="Luo G."/>
        </authorList>
    </citation>
    <scope>NUCLEOTIDE SEQUENCE [LARGE SCALE GENOMIC DNA]</scope>
    <source>
        <strain evidence="2 4">OM02-6</strain>
    </source>
</reference>
<dbReference type="Pfam" id="PF01187">
    <property type="entry name" value="MIF"/>
    <property type="match status" value="1"/>
</dbReference>
<reference evidence="3" key="1">
    <citation type="submission" date="2017-04" db="EMBL/GenBank/DDBJ databases">
        <title>Function of individual gut microbiota members based on whole genome sequencing of pure cultures obtained from chicken caecum.</title>
        <authorList>
            <person name="Medvecky M."/>
            <person name="Cejkova D."/>
            <person name="Polansky O."/>
            <person name="Karasova D."/>
            <person name="Kubasova T."/>
            <person name="Cizek A."/>
            <person name="Rychlik I."/>
        </authorList>
    </citation>
    <scope>NUCLEOTIDE SEQUENCE [LARGE SCALE GENOMIC DNA]</scope>
    <source>
        <strain evidence="3">An149</strain>
    </source>
</reference>
<dbReference type="InterPro" id="IPR014347">
    <property type="entry name" value="Tautomerase/MIF_sf"/>
</dbReference>
<dbReference type="Proteomes" id="UP000196258">
    <property type="component" value="Unassembled WGS sequence"/>
</dbReference>
<evidence type="ECO:0000313" key="1">
    <source>
        <dbReference type="EMBL" id="OUQ06375.1"/>
    </source>
</evidence>
<dbReference type="SUPFAM" id="SSF55331">
    <property type="entry name" value="Tautomerase/MIF"/>
    <property type="match status" value="1"/>
</dbReference>
<name>A0A1Y4QM43_9FIRM</name>
<evidence type="ECO:0000313" key="3">
    <source>
        <dbReference type="Proteomes" id="UP000196258"/>
    </source>
</evidence>
<dbReference type="EMBL" id="QSVF01000005">
    <property type="protein sequence ID" value="RGO11724.1"/>
    <property type="molecule type" value="Genomic_DNA"/>
</dbReference>
<evidence type="ECO:0000313" key="4">
    <source>
        <dbReference type="Proteomes" id="UP000261087"/>
    </source>
</evidence>
<organism evidence="1 3">
    <name type="scientific">Thomasclavelia spiroformis</name>
    <dbReference type="NCBI Taxonomy" id="29348"/>
    <lineage>
        <taxon>Bacteria</taxon>
        <taxon>Bacillati</taxon>
        <taxon>Bacillota</taxon>
        <taxon>Erysipelotrichia</taxon>
        <taxon>Erysipelotrichales</taxon>
        <taxon>Coprobacillaceae</taxon>
        <taxon>Thomasclavelia</taxon>
    </lineage>
</organism>
<evidence type="ECO:0000313" key="2">
    <source>
        <dbReference type="EMBL" id="RGO11724.1"/>
    </source>
</evidence>
<protein>
    <recommendedName>
        <fullName evidence="5">Macrophage migration inhibitory factor (MIF)</fullName>
    </recommendedName>
</protein>
<evidence type="ECO:0008006" key="5">
    <source>
        <dbReference type="Google" id="ProtNLM"/>
    </source>
</evidence>
<reference evidence="1" key="2">
    <citation type="journal article" date="2018" name="BMC Genomics">
        <title>Whole genome sequencing and function prediction of 133 gut anaerobes isolated from chicken caecum in pure cultures.</title>
        <authorList>
            <person name="Medvecky M."/>
            <person name="Cejkova D."/>
            <person name="Polansky O."/>
            <person name="Karasova D."/>
            <person name="Kubasova T."/>
            <person name="Cizek A."/>
            <person name="Rychlik I."/>
        </authorList>
    </citation>
    <scope>NUCLEOTIDE SEQUENCE</scope>
    <source>
        <strain evidence="1">An149</strain>
    </source>
</reference>